<dbReference type="Proteomes" id="UP000048926">
    <property type="component" value="Unassembled WGS sequence"/>
</dbReference>
<organism evidence="1 2">
    <name type="scientific">Roseibium aggregatum</name>
    <dbReference type="NCBI Taxonomy" id="187304"/>
    <lineage>
        <taxon>Bacteria</taxon>
        <taxon>Pseudomonadati</taxon>
        <taxon>Pseudomonadota</taxon>
        <taxon>Alphaproteobacteria</taxon>
        <taxon>Hyphomicrobiales</taxon>
        <taxon>Stappiaceae</taxon>
        <taxon>Roseibium</taxon>
    </lineage>
</organism>
<keyword evidence="2" id="KW-1185">Reference proteome</keyword>
<dbReference type="OrthoDB" id="7679103at2"/>
<evidence type="ECO:0000313" key="1">
    <source>
        <dbReference type="EMBL" id="CTQ42525.1"/>
    </source>
</evidence>
<evidence type="ECO:0000313" key="2">
    <source>
        <dbReference type="Proteomes" id="UP000048926"/>
    </source>
</evidence>
<protein>
    <submittedName>
        <fullName evidence="1">Uncharacterized protein</fullName>
    </submittedName>
</protein>
<gene>
    <name evidence="1" type="ORF">LAL4801_00956</name>
</gene>
<dbReference type="RefSeq" id="WP_022998411.1">
    <property type="nucleotide sequence ID" value="NZ_CP045617.1"/>
</dbReference>
<dbReference type="AlphaFoldDB" id="A0A0M6XXH6"/>
<reference evidence="2" key="1">
    <citation type="submission" date="2015-07" db="EMBL/GenBank/DDBJ databases">
        <authorList>
            <person name="Rodrigo-Torres Lidia"/>
            <person name="Arahal R.David."/>
        </authorList>
    </citation>
    <scope>NUCLEOTIDE SEQUENCE [LARGE SCALE GENOMIC DNA]</scope>
    <source>
        <strain evidence="2">CECT 4801</strain>
    </source>
</reference>
<proteinExistence type="predicted"/>
<name>A0A0M6XXH6_9HYPH</name>
<dbReference type="STRING" id="187304.B0E33_25375"/>
<dbReference type="EMBL" id="CXST01000001">
    <property type="protein sequence ID" value="CTQ42525.1"/>
    <property type="molecule type" value="Genomic_DNA"/>
</dbReference>
<sequence>MWVIMAVSIQLLSGPNVWPVADEGTFQDEAECQAALSEAVPRTLSEGMRLAWEGGELKFVCVKVRANGQVGN</sequence>
<accession>A0A0M6XXH6</accession>